<reference evidence="1 2" key="1">
    <citation type="journal article" date="2010" name="Stand. Genomic Sci.">
        <title>Complete genome sequence of Rhizobium leguminosarum bv. trifolii strain WSM1325, an effective microsymbiont of annual Mediterranean clovers.</title>
        <authorList>
            <person name="Reeve W."/>
            <person name="O'Hara G."/>
            <person name="Chain P."/>
            <person name="Ardley J."/>
            <person name="Brau L."/>
            <person name="Nandesena K."/>
            <person name="Tiwari R."/>
            <person name="Copeland A."/>
            <person name="Nolan M."/>
            <person name="Han C."/>
            <person name="Brettin T."/>
            <person name="Land M."/>
            <person name="Ovchinikova G."/>
            <person name="Ivanova N."/>
            <person name="Mavromatis K."/>
            <person name="Markowitz V."/>
            <person name="Kyrpides N."/>
            <person name="Melino V."/>
            <person name="Denton M."/>
            <person name="Yates R."/>
            <person name="Howieson J."/>
        </authorList>
    </citation>
    <scope>NUCLEOTIDE SEQUENCE [LARGE SCALE GENOMIC DNA]</scope>
    <source>
        <strain evidence="1 2">WSM1325</strain>
    </source>
</reference>
<organism evidence="1 2">
    <name type="scientific">Rhizobium leguminosarum bv. trifolii (strain WSM1325)</name>
    <dbReference type="NCBI Taxonomy" id="395491"/>
    <lineage>
        <taxon>Bacteria</taxon>
        <taxon>Pseudomonadati</taxon>
        <taxon>Pseudomonadota</taxon>
        <taxon>Alphaproteobacteria</taxon>
        <taxon>Hyphomicrobiales</taxon>
        <taxon>Rhizobiaceae</taxon>
        <taxon>Rhizobium/Agrobacterium group</taxon>
        <taxon>Rhizobium</taxon>
    </lineage>
</organism>
<dbReference type="HOGENOM" id="CLU_3011203_0_0_5"/>
<evidence type="ECO:0000313" key="2">
    <source>
        <dbReference type="Proteomes" id="UP000002256"/>
    </source>
</evidence>
<dbReference type="EMBL" id="CP001622">
    <property type="protein sequence ID" value="ACS57883.1"/>
    <property type="molecule type" value="Genomic_DNA"/>
</dbReference>
<proteinExistence type="predicted"/>
<accession>C6AWI6</accession>
<dbReference type="Proteomes" id="UP000002256">
    <property type="component" value="Chromosome"/>
</dbReference>
<dbReference type="AlphaFoldDB" id="C6AWI6"/>
<name>C6AWI6_RHILS</name>
<dbReference type="KEGG" id="rlg:Rleg_3639"/>
<evidence type="ECO:0000313" key="1">
    <source>
        <dbReference type="EMBL" id="ACS57883.1"/>
    </source>
</evidence>
<protein>
    <submittedName>
        <fullName evidence="1">Uncharacterized protein</fullName>
    </submittedName>
</protein>
<sequence length="56" mass="6418">MCVLSFKGNRPGLPETVWFKLCGHGWRVQHDVVSFFSFGWWNVADGLQKTAVPPRQ</sequence>
<gene>
    <name evidence="1" type="ordered locus">Rleg_3639</name>
</gene>